<dbReference type="EnsemblMetazoa" id="GPAI017198-RA">
    <property type="protein sequence ID" value="GPAI017198-PA"/>
    <property type="gene ID" value="GPAI017198"/>
</dbReference>
<name>A0A1A9ZJY2_GLOPL</name>
<reference evidence="2" key="1">
    <citation type="submission" date="2014-03" db="EMBL/GenBank/DDBJ databases">
        <authorList>
            <person name="Aksoy S."/>
            <person name="Warren W."/>
            <person name="Wilson R.K."/>
        </authorList>
    </citation>
    <scope>NUCLEOTIDE SEQUENCE [LARGE SCALE GENOMIC DNA]</scope>
    <source>
        <strain evidence="2">IAEA</strain>
    </source>
</reference>
<evidence type="ECO:0000313" key="2">
    <source>
        <dbReference type="Proteomes" id="UP000092445"/>
    </source>
</evidence>
<evidence type="ECO:0000313" key="1">
    <source>
        <dbReference type="EnsemblMetazoa" id="GPAI017198-PA"/>
    </source>
</evidence>
<dbReference type="AlphaFoldDB" id="A0A1A9ZJY2"/>
<keyword evidence="2" id="KW-1185">Reference proteome</keyword>
<dbReference type="Proteomes" id="UP000092445">
    <property type="component" value="Unassembled WGS sequence"/>
</dbReference>
<sequence>MIRVHVEEYFAKVEGKGGIQVDNYDKISSPAIKYVGVMVNVAIHIDIVCEKQKRIYANLRGVIANIGGPRQKQRLLLSTVEQSIFIYADTITILITFFSFGSQNPDRVKRIIRKMSPCRVCDNGVGSVLAESPEIVTAASQQRQQQRIPLG</sequence>
<reference evidence="1" key="2">
    <citation type="submission" date="2020-05" db="UniProtKB">
        <authorList>
            <consortium name="EnsemblMetazoa"/>
        </authorList>
    </citation>
    <scope>IDENTIFICATION</scope>
    <source>
        <strain evidence="1">IAEA</strain>
    </source>
</reference>
<accession>A0A1A9ZJY2</accession>
<organism evidence="1 2">
    <name type="scientific">Glossina pallidipes</name>
    <name type="common">Tsetse fly</name>
    <dbReference type="NCBI Taxonomy" id="7398"/>
    <lineage>
        <taxon>Eukaryota</taxon>
        <taxon>Metazoa</taxon>
        <taxon>Ecdysozoa</taxon>
        <taxon>Arthropoda</taxon>
        <taxon>Hexapoda</taxon>
        <taxon>Insecta</taxon>
        <taxon>Pterygota</taxon>
        <taxon>Neoptera</taxon>
        <taxon>Endopterygota</taxon>
        <taxon>Diptera</taxon>
        <taxon>Brachycera</taxon>
        <taxon>Muscomorpha</taxon>
        <taxon>Hippoboscoidea</taxon>
        <taxon>Glossinidae</taxon>
        <taxon>Glossina</taxon>
    </lineage>
</organism>
<protein>
    <submittedName>
        <fullName evidence="1">Uncharacterized protein</fullName>
    </submittedName>
</protein>
<proteinExistence type="predicted"/>
<dbReference type="VEuPathDB" id="VectorBase:GPAI017198"/>